<dbReference type="Gene3D" id="2.60.120.260">
    <property type="entry name" value="Galactose-binding domain-like"/>
    <property type="match status" value="2"/>
</dbReference>
<evidence type="ECO:0000256" key="4">
    <source>
        <dbReference type="SAM" id="SignalP"/>
    </source>
</evidence>
<sequence>MKLAMSPRVLRPSRAVAAALAFLLLITSLVLSTATFAQAAAATTAPTGLRINGLEKPADLDDLQDPTFSWYVNTIVQSAYQIRVSSTADAAANGNGDIWDSGKVSSSDQTDVVYGGEPLAAATRYFWSVTTWDSADAESAPATPTWFGTAVGSDWDAEPIWASSEYPGASAPWVDYTLDTTISTTVALGIFVRGVDGSNAYMWQFRADKNQLVPHTLTNGKYVALPAVSLPSGSITPDVPVDVQIVVSGSTITTSVAGVQVDERTDTAFASGGVGFRTGGSEGGTVSALTVTAPDGEELFTFDPAGSSPLACGSLDKGVITVGKSSACLLSVPGARTITTNWAFLRTEVELSDQAITGATLFATAGDFRTHSQFAFKAYVNGEFVGLGPTNRIGSENRYDGFDVTALLDQGALNAIGIQAYSANASLQKFIGELVVTYADGSTETFGSDESWTALPGSPVLPDAGSISSSRYTAPKENLDLREFPTGYSTVGFDDSEWSGAVEKPAFPDLQATPIAKVEQQLHDPISIVDKGDGNYFVDFGRTWIGGVSYDIAGGTAGDTVELRFGEITSAENTVKYKLTTNTNEYRDVATLTDGEQTIETWGMRVFRYLEILDAPEPVTAENLQALALVYPFNEEASTFTSSDDNLNQVYSLSKNSIEALNANFYTDSWTRERINYEADGYLQLKSSLYLMEDLSLGRYSMDYFANNRTWPTEWPMYVVLAVHDAWRQTGNLEQVETSYDSLVDKMPTKWIDSETGLVFKSSGSDGCASRTDCDIVDWPTSQRDNYEFREYNTVINALAYRSLVDMAAMADALGLNDDAATYTAQAERMRDAMNELLYNEDTGSYDDGMDADGVLTGHYSLHASAFALSFGVPENDESAQVADFVASKGMACSVYCAGFSISGLFDGGAADAAVGLLTDEGTSSWMNMINLGAGATMEAWDPSQKNNLTYSHPWAASPAFHVPAGLFGIEPIEVGYETFQVKPQPGGVDEARITVPTVKGQIGAVFNHAEDGTIRLVAEIPGNTTADLVVPAPEGTTAVYLNGTRTAVDVAGGYATLPNVGAGCQAVTVSTDPDVASDDYLTALCEPTIATDETAPVLAGLPSGIIFADAALELGVTASDAESGIQSLAVTFNGEAVAADATISADELAALVGTDVVLTATATNGDGLVTEESVALTVLPFDDGATQLPSRGTLSNTSGWAYGLHDGNYRVEMNMWWGTQGSVFRLYENGELVKTMLPESTSVYAQKTSVDFTNKPNGTYVYTGELVNSQGVRSTSTTTVTVTSADPGRPTASHNNWAKSSTFTAFANLWWGTNATEYRFELDGVVVAEGELTAQTPLAQYVAVELSNVDAGKHDLVVIFVNAHGETASKPVSVTVK</sequence>
<organism evidence="9 10">
    <name type="scientific">Salinibacterium amurskyense</name>
    <dbReference type="NCBI Taxonomy" id="205941"/>
    <lineage>
        <taxon>Bacteria</taxon>
        <taxon>Bacillati</taxon>
        <taxon>Actinomycetota</taxon>
        <taxon>Actinomycetes</taxon>
        <taxon>Micrococcales</taxon>
        <taxon>Microbacteriaceae</taxon>
        <taxon>Salinibacterium</taxon>
    </lineage>
</organism>
<keyword evidence="10" id="KW-1185">Reference proteome</keyword>
<feature type="domain" description="Alpha-L-rhamnosidase six-hairpin glycosidase" evidence="7">
    <location>
        <begin position="636"/>
        <end position="958"/>
    </location>
</feature>
<accession>A0A2M9D613</accession>
<feature type="chain" id="PRO_5014812407" description="alpha-L-rhamnosidase" evidence="4">
    <location>
        <begin position="40"/>
        <end position="1378"/>
    </location>
</feature>
<dbReference type="InterPro" id="IPR035398">
    <property type="entry name" value="Bac_rhamnosid_C"/>
</dbReference>
<evidence type="ECO:0000259" key="6">
    <source>
        <dbReference type="Pfam" id="PF08531"/>
    </source>
</evidence>
<evidence type="ECO:0000313" key="10">
    <source>
        <dbReference type="Proteomes" id="UP000231742"/>
    </source>
</evidence>
<dbReference type="PANTHER" id="PTHR33307">
    <property type="entry name" value="ALPHA-RHAMNOSIDASE (EUROFUNG)"/>
    <property type="match status" value="1"/>
</dbReference>
<keyword evidence="4" id="KW-0732">Signal</keyword>
<dbReference type="Pfam" id="PF25788">
    <property type="entry name" value="Ig_Rha78A_N"/>
    <property type="match status" value="1"/>
</dbReference>
<comment type="catalytic activity">
    <reaction evidence="1">
        <text>Hydrolysis of terminal non-reducing alpha-L-rhamnose residues in alpha-L-rhamnosides.</text>
        <dbReference type="EC" id="3.2.1.40"/>
    </reaction>
</comment>
<evidence type="ECO:0000259" key="8">
    <source>
        <dbReference type="Pfam" id="PF17390"/>
    </source>
</evidence>
<dbReference type="PANTHER" id="PTHR33307:SF6">
    <property type="entry name" value="ALPHA-RHAMNOSIDASE (EUROFUNG)-RELATED"/>
    <property type="match status" value="1"/>
</dbReference>
<feature type="domain" description="Alpha-L-rhamnosidase concanavalin-like" evidence="5">
    <location>
        <begin position="532"/>
        <end position="629"/>
    </location>
</feature>
<evidence type="ECO:0000256" key="3">
    <source>
        <dbReference type="ARBA" id="ARBA00022801"/>
    </source>
</evidence>
<evidence type="ECO:0000256" key="1">
    <source>
        <dbReference type="ARBA" id="ARBA00001445"/>
    </source>
</evidence>
<evidence type="ECO:0000259" key="7">
    <source>
        <dbReference type="Pfam" id="PF17389"/>
    </source>
</evidence>
<dbReference type="InterPro" id="IPR014756">
    <property type="entry name" value="Ig_E-set"/>
</dbReference>
<evidence type="ECO:0000256" key="2">
    <source>
        <dbReference type="ARBA" id="ARBA00012652"/>
    </source>
</evidence>
<proteinExistence type="predicted"/>
<dbReference type="SUPFAM" id="SSF48208">
    <property type="entry name" value="Six-hairpin glycosidases"/>
    <property type="match status" value="1"/>
</dbReference>
<dbReference type="InterPro" id="IPR016007">
    <property type="entry name" value="Alpha_rhamnosid"/>
</dbReference>
<comment type="caution">
    <text evidence="9">The sequence shown here is derived from an EMBL/GenBank/DDBJ whole genome shotgun (WGS) entry which is preliminary data.</text>
</comment>
<dbReference type="SUPFAM" id="SSF81296">
    <property type="entry name" value="E set domains"/>
    <property type="match status" value="2"/>
</dbReference>
<reference evidence="9 10" key="1">
    <citation type="submission" date="2017-11" db="EMBL/GenBank/DDBJ databases">
        <title>Genomic Encyclopedia of Archaeal and Bacterial Type Strains, Phase II (KMG-II): From Individual Species to Whole Genera.</title>
        <authorList>
            <person name="Goeker M."/>
        </authorList>
    </citation>
    <scope>NUCLEOTIDE SEQUENCE [LARGE SCALE GENOMIC DNA]</scope>
    <source>
        <strain evidence="9 10">DSM 16400</strain>
    </source>
</reference>
<feature type="domain" description="Bacterial alpha-L-rhamnosidase N-terminal" evidence="6">
    <location>
        <begin position="376"/>
        <end position="529"/>
    </location>
</feature>
<dbReference type="Gene3D" id="2.60.120.560">
    <property type="entry name" value="Exo-inulinase, domain 1"/>
    <property type="match status" value="1"/>
</dbReference>
<dbReference type="EC" id="3.2.1.40" evidence="2"/>
<name>A0A2M9D613_9MICO</name>
<dbReference type="InterPro" id="IPR008902">
    <property type="entry name" value="Rhamnosid_concanavalin"/>
</dbReference>
<feature type="domain" description="Alpha-L-rhamnosidase C-terminal" evidence="8">
    <location>
        <begin position="969"/>
        <end position="1039"/>
    </location>
</feature>
<dbReference type="Gene3D" id="2.60.40.10">
    <property type="entry name" value="Immunoglobulins"/>
    <property type="match status" value="3"/>
</dbReference>
<dbReference type="Pfam" id="PF08531">
    <property type="entry name" value="Bac_rhamnosid_N"/>
    <property type="match status" value="1"/>
</dbReference>
<gene>
    <name evidence="9" type="ORF">CLV85_0317</name>
</gene>
<dbReference type="InterPro" id="IPR012341">
    <property type="entry name" value="6hp_glycosidase-like_sf"/>
</dbReference>
<protein>
    <recommendedName>
        <fullName evidence="2">alpha-L-rhamnosidase</fullName>
        <ecNumber evidence="2">3.2.1.40</ecNumber>
    </recommendedName>
</protein>
<dbReference type="InterPro" id="IPR008928">
    <property type="entry name" value="6-hairpin_glycosidase_sf"/>
</dbReference>
<dbReference type="EMBL" id="PGFH01000001">
    <property type="protein sequence ID" value="PJJ81146.1"/>
    <property type="molecule type" value="Genomic_DNA"/>
</dbReference>
<dbReference type="GO" id="GO:0030596">
    <property type="term" value="F:alpha-L-rhamnosidase activity"/>
    <property type="evidence" value="ECO:0007669"/>
    <property type="project" value="UniProtKB-EC"/>
</dbReference>
<dbReference type="GO" id="GO:0005975">
    <property type="term" value="P:carbohydrate metabolic process"/>
    <property type="evidence" value="ECO:0007669"/>
    <property type="project" value="InterPro"/>
</dbReference>
<feature type="signal peptide" evidence="4">
    <location>
        <begin position="1"/>
        <end position="39"/>
    </location>
</feature>
<dbReference type="Gene3D" id="1.50.10.10">
    <property type="match status" value="1"/>
</dbReference>
<dbReference type="Pfam" id="PF17390">
    <property type="entry name" value="Bac_rhamnosid_C"/>
    <property type="match status" value="1"/>
</dbReference>
<dbReference type="Pfam" id="PF05592">
    <property type="entry name" value="Bac_rhamnosid"/>
    <property type="match status" value="1"/>
</dbReference>
<keyword evidence="3" id="KW-0378">Hydrolase</keyword>
<dbReference type="InterPro" id="IPR013783">
    <property type="entry name" value="Ig-like_fold"/>
</dbReference>
<evidence type="ECO:0000313" key="9">
    <source>
        <dbReference type="EMBL" id="PJJ81146.1"/>
    </source>
</evidence>
<evidence type="ECO:0000259" key="5">
    <source>
        <dbReference type="Pfam" id="PF05592"/>
    </source>
</evidence>
<dbReference type="Pfam" id="PF17389">
    <property type="entry name" value="Bac_rhamnosid6H"/>
    <property type="match status" value="1"/>
</dbReference>
<dbReference type="InterPro" id="IPR013737">
    <property type="entry name" value="Bac_rhamnosid_N"/>
</dbReference>
<dbReference type="Gene3D" id="2.60.420.10">
    <property type="entry name" value="Maltose phosphorylase, domain 3"/>
    <property type="match status" value="1"/>
</dbReference>
<dbReference type="InterPro" id="IPR035396">
    <property type="entry name" value="Bac_rhamnosid6H"/>
</dbReference>
<dbReference type="Proteomes" id="UP000231742">
    <property type="component" value="Unassembled WGS sequence"/>
</dbReference>